<dbReference type="Proteomes" id="UP000499080">
    <property type="component" value="Unassembled WGS sequence"/>
</dbReference>
<dbReference type="EMBL" id="BGPR01000012">
    <property type="protein sequence ID" value="GBL77289.1"/>
    <property type="molecule type" value="Genomic_DNA"/>
</dbReference>
<sequence length="137" mass="16010">MCHVTSAIIRGSREEPKKQKNTEKRIRFGGNVTFTLATIYGRGIKTDFLSKWQICCITFDDDVTELPYGENPTMDSEDDDQISKLREKEMMKNVKDCIYKSDFEKYDFYDDKSSDEYTYYPPTTTYIDTSGAKVRKK</sequence>
<name>A0A4Y2ADA2_ARAVE</name>
<evidence type="ECO:0000313" key="1">
    <source>
        <dbReference type="EMBL" id="GBL77289.1"/>
    </source>
</evidence>
<organism evidence="1 2">
    <name type="scientific">Araneus ventricosus</name>
    <name type="common">Orbweaver spider</name>
    <name type="synonym">Epeira ventricosa</name>
    <dbReference type="NCBI Taxonomy" id="182803"/>
    <lineage>
        <taxon>Eukaryota</taxon>
        <taxon>Metazoa</taxon>
        <taxon>Ecdysozoa</taxon>
        <taxon>Arthropoda</taxon>
        <taxon>Chelicerata</taxon>
        <taxon>Arachnida</taxon>
        <taxon>Araneae</taxon>
        <taxon>Araneomorphae</taxon>
        <taxon>Entelegynae</taxon>
        <taxon>Araneoidea</taxon>
        <taxon>Araneidae</taxon>
        <taxon>Araneus</taxon>
    </lineage>
</organism>
<dbReference type="AlphaFoldDB" id="A0A4Y2ADA2"/>
<comment type="caution">
    <text evidence="1">The sequence shown here is derived from an EMBL/GenBank/DDBJ whole genome shotgun (WGS) entry which is preliminary data.</text>
</comment>
<keyword evidence="2" id="KW-1185">Reference proteome</keyword>
<reference evidence="1 2" key="1">
    <citation type="journal article" date="2019" name="Sci. Rep.">
        <title>Orb-weaving spider Araneus ventricosus genome elucidates the spidroin gene catalogue.</title>
        <authorList>
            <person name="Kono N."/>
            <person name="Nakamura H."/>
            <person name="Ohtoshi R."/>
            <person name="Moran D.A.P."/>
            <person name="Shinohara A."/>
            <person name="Yoshida Y."/>
            <person name="Fujiwara M."/>
            <person name="Mori M."/>
            <person name="Tomita M."/>
            <person name="Arakawa K."/>
        </authorList>
    </citation>
    <scope>NUCLEOTIDE SEQUENCE [LARGE SCALE GENOMIC DNA]</scope>
</reference>
<gene>
    <name evidence="1" type="ORF">AVEN_41736_1</name>
</gene>
<evidence type="ECO:0000313" key="2">
    <source>
        <dbReference type="Proteomes" id="UP000499080"/>
    </source>
</evidence>
<protein>
    <submittedName>
        <fullName evidence="1">Uncharacterized protein</fullName>
    </submittedName>
</protein>
<accession>A0A4Y2ADA2</accession>
<proteinExistence type="predicted"/>